<dbReference type="InterPro" id="IPR050239">
    <property type="entry name" value="Sigma-70_RNA_pol_init_factors"/>
</dbReference>
<dbReference type="PANTHER" id="PTHR30603:SF47">
    <property type="entry name" value="RNA POLYMERASE SIGMA FACTOR SIGD, CHLOROPLASTIC"/>
    <property type="match status" value="1"/>
</dbReference>
<dbReference type="InterPro" id="IPR007627">
    <property type="entry name" value="RNA_pol_sigma70_r2"/>
</dbReference>
<dbReference type="GO" id="GO:0006352">
    <property type="term" value="P:DNA-templated transcription initiation"/>
    <property type="evidence" value="ECO:0007669"/>
    <property type="project" value="InterPro"/>
</dbReference>
<feature type="coiled-coil region" evidence="5">
    <location>
        <begin position="899"/>
        <end position="997"/>
    </location>
</feature>
<feature type="region of interest" description="Disordered" evidence="6">
    <location>
        <begin position="150"/>
        <end position="181"/>
    </location>
</feature>
<sequence length="1033" mass="112337">MGVAAMRHQSVAGAEAPGLKAALGVLLSRLRSAAVDGAVPESAFVEQVQALGLGGAERERLRDELARLGLPVREAQVHSDADTPDMEKVAPFRGENVFAGADVVQTLLLRYADADGFVTSRVVHGVARLAGLGERDTAVLRDGARVRDVEAVPDASAASGEPGAGGGDDPASDGEPEHAAVGGDSDAAVAAAMAVLREDRFRRHLGNSLLTAEAEVGLAVLLRGGTDSVGQEPEDEELSGLPSDDIRVRARDCLVLHNQRLVHSLIRSCLDQGLEYEDLVQHGVLGLMRAARKFDPAKGYKFSTYATWWVRQSVSRAIADEGALIRVPVHMHEQMRKVAAAERALAAQGRPAGNVDVAVQCDMTLDRVEEIRKLTRRTDSLDRIIGDGATLGDFVGKRQALPSVENDVLHVLLMEDVMGVVGTFSERSARILVRRLGLDGEEPSTLDELGREFGVTRERIRQLEGKARSEFRCRLRAAGLLSGHGPQDEEEDAGKQIPPRRARARASATVAPVGGMDAGRVVLEEPLPEVVPKPKPEPPTEPARPEPAEESSTRTDEEAAPAKEPGQYTGENAFDGAPDEPPPAPTALGGQQVQHTADWGKAQRMSAEFAGGIAEGRPGRPDAADEEPKSSPAEDERYVASVHGPPEQMHSSGRDDGEQWATPPGQDAEHHRTPSVAVAAQPAFPTGESAAEWQPGPPRGEPDQHQGSVRVGVESDQSPAQARELLLGPVREETQQQSTAGAEDLGRQLARVRAEAQAEADARLARHTAMAEARFDRLRAESERFLEAERREHEARLARVHREHEVQLAAERQAADARVAAAEADTERQLETLEEALLYRVDIALSRQERYLKGQAEERLARLREGHREAQRIIAERADRALEAARSAAQGSPRDEQQLTMARLRATQAEQRAVEAERRAVTAVQRASRAEQQVFEGDQRLRRQREEADAHIENIEERLGRVEAQLIERDHAIVAGRQQAQAQVEEAEQRAAQHTAQTEHDAWARISELQEELAAVRGDDDGRTSFRGIWHRS</sequence>
<keyword evidence="2" id="KW-0731">Sigma factor</keyword>
<keyword evidence="4" id="KW-0804">Transcription</keyword>
<dbReference type="InterPro" id="IPR007624">
    <property type="entry name" value="RNA_pol_sigma70_r3"/>
</dbReference>
<evidence type="ECO:0000313" key="9">
    <source>
        <dbReference type="Proteomes" id="UP000001444"/>
    </source>
</evidence>
<feature type="compositionally biased region" description="Basic and acidic residues" evidence="6">
    <location>
        <begin position="532"/>
        <end position="561"/>
    </location>
</feature>
<dbReference type="InterPro" id="IPR000943">
    <property type="entry name" value="RNA_pol_sigma70"/>
</dbReference>
<accession>C9ZD19</accession>
<evidence type="ECO:0000256" key="5">
    <source>
        <dbReference type="SAM" id="Coils"/>
    </source>
</evidence>
<protein>
    <submittedName>
        <fullName evidence="8">Putative sigma factor</fullName>
    </submittedName>
</protein>
<dbReference type="Pfam" id="PF04542">
    <property type="entry name" value="Sigma70_r2"/>
    <property type="match status" value="1"/>
</dbReference>
<keyword evidence="3" id="KW-0238">DNA-binding</keyword>
<dbReference type="Gene3D" id="1.10.601.10">
    <property type="entry name" value="RNA Polymerase Primary Sigma Factor"/>
    <property type="match status" value="1"/>
</dbReference>
<name>C9ZD19_STRSW</name>
<evidence type="ECO:0000259" key="7">
    <source>
        <dbReference type="PROSITE" id="PS00715"/>
    </source>
</evidence>
<evidence type="ECO:0000256" key="3">
    <source>
        <dbReference type="ARBA" id="ARBA00023125"/>
    </source>
</evidence>
<evidence type="ECO:0000256" key="6">
    <source>
        <dbReference type="SAM" id="MobiDB-lite"/>
    </source>
</evidence>
<dbReference type="InterPro" id="IPR007630">
    <property type="entry name" value="RNA_pol_sigma70_r4"/>
</dbReference>
<dbReference type="InterPro" id="IPR036388">
    <property type="entry name" value="WH-like_DNA-bd_sf"/>
</dbReference>
<dbReference type="InterPro" id="IPR014284">
    <property type="entry name" value="RNA_pol_sigma-70_dom"/>
</dbReference>
<dbReference type="PANTHER" id="PTHR30603">
    <property type="entry name" value="RNA POLYMERASE SIGMA FACTOR RPO"/>
    <property type="match status" value="1"/>
</dbReference>
<dbReference type="Gene3D" id="1.10.10.10">
    <property type="entry name" value="Winged helix-like DNA-binding domain superfamily/Winged helix DNA-binding domain"/>
    <property type="match status" value="2"/>
</dbReference>
<dbReference type="Pfam" id="PF04539">
    <property type="entry name" value="Sigma70_r3"/>
    <property type="match status" value="1"/>
</dbReference>
<dbReference type="InterPro" id="IPR013324">
    <property type="entry name" value="RNA_pol_sigma_r3/r4-like"/>
</dbReference>
<evidence type="ECO:0000256" key="2">
    <source>
        <dbReference type="ARBA" id="ARBA00023082"/>
    </source>
</evidence>
<dbReference type="GO" id="GO:0016987">
    <property type="term" value="F:sigma factor activity"/>
    <property type="evidence" value="ECO:0007669"/>
    <property type="project" value="UniProtKB-KW"/>
</dbReference>
<feature type="compositionally biased region" description="Basic and acidic residues" evidence="6">
    <location>
        <begin position="617"/>
        <end position="638"/>
    </location>
</feature>
<reference evidence="8 9" key="1">
    <citation type="journal article" date="2010" name="Mol. Plant Microbe Interact.">
        <title>Streptomyces scabies 87-22 contains a coronafacic acid-like biosynthetic cluster that contributes to plant-microbe interactions.</title>
        <authorList>
            <person name="Bignell D.R."/>
            <person name="Seipke R.F."/>
            <person name="Huguet-Tapia J.C."/>
            <person name="Chambers A.H."/>
            <person name="Parry R.J."/>
            <person name="Loria R."/>
        </authorList>
    </citation>
    <scope>NUCLEOTIDE SEQUENCE [LARGE SCALE GENOMIC DNA]</scope>
    <source>
        <strain evidence="8 9">87.22</strain>
    </source>
</reference>
<dbReference type="STRING" id="680198.SCAB_16091"/>
<dbReference type="eggNOG" id="COG0568">
    <property type="taxonomic scope" value="Bacteria"/>
</dbReference>
<dbReference type="Proteomes" id="UP000001444">
    <property type="component" value="Chromosome"/>
</dbReference>
<dbReference type="PRINTS" id="PR00046">
    <property type="entry name" value="SIGMA70FCT"/>
</dbReference>
<dbReference type="GO" id="GO:0003677">
    <property type="term" value="F:DNA binding"/>
    <property type="evidence" value="ECO:0007669"/>
    <property type="project" value="UniProtKB-KW"/>
</dbReference>
<organism evidence="8 9">
    <name type="scientific">Streptomyces scabiei (strain 87.22)</name>
    <dbReference type="NCBI Taxonomy" id="680198"/>
    <lineage>
        <taxon>Bacteria</taxon>
        <taxon>Bacillati</taxon>
        <taxon>Actinomycetota</taxon>
        <taxon>Actinomycetes</taxon>
        <taxon>Kitasatosporales</taxon>
        <taxon>Streptomycetaceae</taxon>
        <taxon>Streptomyces</taxon>
    </lineage>
</organism>
<feature type="domain" description="RNA polymerase sigma-70" evidence="7">
    <location>
        <begin position="278"/>
        <end position="291"/>
    </location>
</feature>
<dbReference type="KEGG" id="scb:SCAB_16091"/>
<dbReference type="SUPFAM" id="SSF88946">
    <property type="entry name" value="Sigma2 domain of RNA polymerase sigma factors"/>
    <property type="match status" value="1"/>
</dbReference>
<keyword evidence="5" id="KW-0175">Coiled coil</keyword>
<keyword evidence="1" id="KW-0805">Transcription regulation</keyword>
<gene>
    <name evidence="8" type="ordered locus">SCAB_16091</name>
</gene>
<evidence type="ECO:0000256" key="4">
    <source>
        <dbReference type="ARBA" id="ARBA00023163"/>
    </source>
</evidence>
<dbReference type="AlphaFoldDB" id="C9ZD19"/>
<evidence type="ECO:0000256" key="1">
    <source>
        <dbReference type="ARBA" id="ARBA00023015"/>
    </source>
</evidence>
<dbReference type="HOGENOM" id="CLU_284120_0_0_11"/>
<dbReference type="Pfam" id="PF04545">
    <property type="entry name" value="Sigma70_r4"/>
    <property type="match status" value="1"/>
</dbReference>
<evidence type="ECO:0000313" key="8">
    <source>
        <dbReference type="EMBL" id="CBG68747.1"/>
    </source>
</evidence>
<dbReference type="InterPro" id="IPR013325">
    <property type="entry name" value="RNA_pol_sigma_r2"/>
</dbReference>
<keyword evidence="9" id="KW-1185">Reference proteome</keyword>
<feature type="region of interest" description="Disordered" evidence="6">
    <location>
        <begin position="481"/>
        <end position="744"/>
    </location>
</feature>
<dbReference type="EMBL" id="FN554889">
    <property type="protein sequence ID" value="CBG68747.1"/>
    <property type="molecule type" value="Genomic_DNA"/>
</dbReference>
<dbReference type="SUPFAM" id="SSF88659">
    <property type="entry name" value="Sigma3 and sigma4 domains of RNA polymerase sigma factors"/>
    <property type="match status" value="2"/>
</dbReference>
<dbReference type="NCBIfam" id="TIGR02937">
    <property type="entry name" value="sigma70-ECF"/>
    <property type="match status" value="1"/>
</dbReference>
<dbReference type="PROSITE" id="PS00715">
    <property type="entry name" value="SIGMA70_1"/>
    <property type="match status" value="1"/>
</dbReference>
<proteinExistence type="predicted"/>